<dbReference type="Gene3D" id="3.20.70.20">
    <property type="match status" value="1"/>
</dbReference>
<comment type="caution">
    <text evidence="1">The sequence shown here is derived from an EMBL/GenBank/DDBJ whole genome shotgun (WGS) entry which is preliminary data.</text>
</comment>
<dbReference type="AlphaFoldDB" id="A0A2K3MFE0"/>
<feature type="non-terminal residue" evidence="1">
    <location>
        <position position="1"/>
    </location>
</feature>
<dbReference type="EMBL" id="ASHM01060009">
    <property type="protein sequence ID" value="PNX89500.1"/>
    <property type="molecule type" value="Genomic_DNA"/>
</dbReference>
<evidence type="ECO:0000313" key="2">
    <source>
        <dbReference type="Proteomes" id="UP000236291"/>
    </source>
</evidence>
<accession>A0A2K3MFE0</accession>
<evidence type="ECO:0000313" key="1">
    <source>
        <dbReference type="EMBL" id="PNX89500.1"/>
    </source>
</evidence>
<reference evidence="1 2" key="2">
    <citation type="journal article" date="2017" name="Front. Plant Sci.">
        <title>Gene Classification and Mining of Molecular Markers Useful in Red Clover (Trifolium pratense) Breeding.</title>
        <authorList>
            <person name="Istvanek J."/>
            <person name="Dluhosova J."/>
            <person name="Dluhos P."/>
            <person name="Patkova L."/>
            <person name="Nedelnik J."/>
            <person name="Repkova J."/>
        </authorList>
    </citation>
    <scope>NUCLEOTIDE SEQUENCE [LARGE SCALE GENOMIC DNA]</scope>
    <source>
        <strain evidence="2">cv. Tatra</strain>
        <tissue evidence="1">Young leaves</tissue>
    </source>
</reference>
<dbReference type="Proteomes" id="UP000236291">
    <property type="component" value="Unassembled WGS sequence"/>
</dbReference>
<name>A0A2K3MFE0_TRIPR</name>
<organism evidence="1 2">
    <name type="scientific">Trifolium pratense</name>
    <name type="common">Red clover</name>
    <dbReference type="NCBI Taxonomy" id="57577"/>
    <lineage>
        <taxon>Eukaryota</taxon>
        <taxon>Viridiplantae</taxon>
        <taxon>Streptophyta</taxon>
        <taxon>Embryophyta</taxon>
        <taxon>Tracheophyta</taxon>
        <taxon>Spermatophyta</taxon>
        <taxon>Magnoliopsida</taxon>
        <taxon>eudicotyledons</taxon>
        <taxon>Gunneridae</taxon>
        <taxon>Pentapetalae</taxon>
        <taxon>rosids</taxon>
        <taxon>fabids</taxon>
        <taxon>Fabales</taxon>
        <taxon>Fabaceae</taxon>
        <taxon>Papilionoideae</taxon>
        <taxon>50 kb inversion clade</taxon>
        <taxon>NPAAA clade</taxon>
        <taxon>Hologalegina</taxon>
        <taxon>IRL clade</taxon>
        <taxon>Trifolieae</taxon>
        <taxon>Trifolium</taxon>
    </lineage>
</organism>
<dbReference type="SUPFAM" id="SSF51998">
    <property type="entry name" value="PFL-like glycyl radical enzymes"/>
    <property type="match status" value="1"/>
</dbReference>
<reference evidence="1 2" key="1">
    <citation type="journal article" date="2014" name="Am. J. Bot.">
        <title>Genome assembly and annotation for red clover (Trifolium pratense; Fabaceae).</title>
        <authorList>
            <person name="Istvanek J."/>
            <person name="Jaros M."/>
            <person name="Krenek A."/>
            <person name="Repkova J."/>
        </authorList>
    </citation>
    <scope>NUCLEOTIDE SEQUENCE [LARGE SCALE GENOMIC DNA]</scope>
    <source>
        <strain evidence="2">cv. Tatra</strain>
        <tissue evidence="1">Young leaves</tissue>
    </source>
</reference>
<dbReference type="STRING" id="57577.A0A2K3MFE0"/>
<proteinExistence type="predicted"/>
<gene>
    <name evidence="1" type="ORF">L195_g045620</name>
</gene>
<sequence>RPIGIGVQGLAESFILLGMTFDSPEFKLLVNWLQIPRKHILAIYGEFVLVNKHLVHDLTEMGLLCFVNWFWLPLLLFP</sequence>
<protein>
    <submittedName>
        <fullName evidence="1">Uncharacterized protein</fullName>
    </submittedName>
</protein>